<dbReference type="CDD" id="cd03230">
    <property type="entry name" value="ABC_DR_subfamily_A"/>
    <property type="match status" value="1"/>
</dbReference>
<evidence type="ECO:0000256" key="1">
    <source>
        <dbReference type="ARBA" id="ARBA00005417"/>
    </source>
</evidence>
<dbReference type="SUPFAM" id="SSF52540">
    <property type="entry name" value="P-loop containing nucleoside triphosphate hydrolases"/>
    <property type="match status" value="1"/>
</dbReference>
<feature type="domain" description="ABC transporter" evidence="5">
    <location>
        <begin position="5"/>
        <end position="234"/>
    </location>
</feature>
<organism evidence="6 7">
    <name type="scientific">Thomasclavelia spiroformis</name>
    <dbReference type="NCBI Taxonomy" id="29348"/>
    <lineage>
        <taxon>Bacteria</taxon>
        <taxon>Bacillati</taxon>
        <taxon>Bacillota</taxon>
        <taxon>Erysipelotrichia</taxon>
        <taxon>Erysipelotrichales</taxon>
        <taxon>Coprobacillaceae</taxon>
        <taxon>Thomasclavelia</taxon>
    </lineage>
</organism>
<evidence type="ECO:0000256" key="3">
    <source>
        <dbReference type="ARBA" id="ARBA00022741"/>
    </source>
</evidence>
<dbReference type="GO" id="GO:0005524">
    <property type="term" value="F:ATP binding"/>
    <property type="evidence" value="ECO:0007669"/>
    <property type="project" value="UniProtKB-KW"/>
</dbReference>
<dbReference type="InterPro" id="IPR003439">
    <property type="entry name" value="ABC_transporter-like_ATP-bd"/>
</dbReference>
<proteinExistence type="inferred from homology"/>
<evidence type="ECO:0000256" key="2">
    <source>
        <dbReference type="ARBA" id="ARBA00022448"/>
    </source>
</evidence>
<evidence type="ECO:0000259" key="5">
    <source>
        <dbReference type="PROSITE" id="PS50893"/>
    </source>
</evidence>
<keyword evidence="2" id="KW-0813">Transport</keyword>
<dbReference type="InterPro" id="IPR050763">
    <property type="entry name" value="ABC_transporter_ATP-binding"/>
</dbReference>
<evidence type="ECO:0000313" key="6">
    <source>
        <dbReference type="EMBL" id="OUQ06238.1"/>
    </source>
</evidence>
<evidence type="ECO:0000256" key="4">
    <source>
        <dbReference type="ARBA" id="ARBA00022840"/>
    </source>
</evidence>
<dbReference type="AlphaFoldDB" id="A0A1Y4QLS6"/>
<accession>A0A1Y4QLS6</accession>
<dbReference type="GO" id="GO:0016887">
    <property type="term" value="F:ATP hydrolysis activity"/>
    <property type="evidence" value="ECO:0007669"/>
    <property type="project" value="InterPro"/>
</dbReference>
<dbReference type="PANTHER" id="PTHR42711">
    <property type="entry name" value="ABC TRANSPORTER ATP-BINDING PROTEIN"/>
    <property type="match status" value="1"/>
</dbReference>
<evidence type="ECO:0000313" key="7">
    <source>
        <dbReference type="Proteomes" id="UP000196258"/>
    </source>
</evidence>
<reference evidence="7" key="1">
    <citation type="submission" date="2017-04" db="EMBL/GenBank/DDBJ databases">
        <title>Function of individual gut microbiota members based on whole genome sequencing of pure cultures obtained from chicken caecum.</title>
        <authorList>
            <person name="Medvecky M."/>
            <person name="Cejkova D."/>
            <person name="Polansky O."/>
            <person name="Karasova D."/>
            <person name="Kubasova T."/>
            <person name="Cizek A."/>
            <person name="Rychlik I."/>
        </authorList>
    </citation>
    <scope>NUCLEOTIDE SEQUENCE [LARGE SCALE GENOMIC DNA]</scope>
    <source>
        <strain evidence="7">An149</strain>
    </source>
</reference>
<sequence length="311" mass="35208">MEKLIRVEHINKYFGSFKAIDDISFELDGGKIYGIIGPNGAGKSTTMSILMGLVFPSSGGGTIKGYPLGSNDAKKLMGYSPEFPNFYSDMSCLEYLVYMAQLSGFNYDDALKKSLILLEEFGLSNHKFKKVADFSTGMKKKVGLIQALIHDPEVLLLDEPTANLDPSSRSEIIHSLKKLVSQRKMTVLISSHVLTELETIIDHVILINQGHVVLNQPIDVLQQEFSQEKLLVSCKENEPLSKFLDDKQYQYTFENNVFRVKTNDKISCKRNIIEFIYQNNLELNLFKEETITLEKLYQQVVEDGKNESLNV</sequence>
<dbReference type="PANTHER" id="PTHR42711:SF5">
    <property type="entry name" value="ABC TRANSPORTER ATP-BINDING PROTEIN NATA"/>
    <property type="match status" value="1"/>
</dbReference>
<protein>
    <submittedName>
        <fullName evidence="6">Multidrug ABC transporter</fullName>
    </submittedName>
</protein>
<keyword evidence="3" id="KW-0547">Nucleotide-binding</keyword>
<name>A0A1Y4QLS6_9FIRM</name>
<dbReference type="Gene3D" id="3.40.50.300">
    <property type="entry name" value="P-loop containing nucleotide triphosphate hydrolases"/>
    <property type="match status" value="1"/>
</dbReference>
<dbReference type="Pfam" id="PF00005">
    <property type="entry name" value="ABC_tran"/>
    <property type="match status" value="1"/>
</dbReference>
<dbReference type="SMART" id="SM00382">
    <property type="entry name" value="AAA"/>
    <property type="match status" value="1"/>
</dbReference>
<dbReference type="RefSeq" id="WP_087254863.1">
    <property type="nucleotide sequence ID" value="NZ_NFLB01000002.1"/>
</dbReference>
<dbReference type="InterPro" id="IPR027417">
    <property type="entry name" value="P-loop_NTPase"/>
</dbReference>
<dbReference type="EMBL" id="NFLB01000002">
    <property type="protein sequence ID" value="OUQ06238.1"/>
    <property type="molecule type" value="Genomic_DNA"/>
</dbReference>
<dbReference type="PROSITE" id="PS50893">
    <property type="entry name" value="ABC_TRANSPORTER_2"/>
    <property type="match status" value="1"/>
</dbReference>
<dbReference type="InterPro" id="IPR003593">
    <property type="entry name" value="AAA+_ATPase"/>
</dbReference>
<comment type="caution">
    <text evidence="6">The sequence shown here is derived from an EMBL/GenBank/DDBJ whole genome shotgun (WGS) entry which is preliminary data.</text>
</comment>
<comment type="similarity">
    <text evidence="1">Belongs to the ABC transporter superfamily.</text>
</comment>
<dbReference type="Proteomes" id="UP000196258">
    <property type="component" value="Unassembled WGS sequence"/>
</dbReference>
<keyword evidence="4" id="KW-0067">ATP-binding</keyword>
<gene>
    <name evidence="6" type="ORF">B5E91_02910</name>
</gene>